<dbReference type="RefSeq" id="WP_258387307.1">
    <property type="nucleotide sequence ID" value="NZ_CP091430.1"/>
</dbReference>
<proteinExistence type="predicted"/>
<dbReference type="PANTHER" id="PTHR43280">
    <property type="entry name" value="ARAC-FAMILY TRANSCRIPTIONAL REGULATOR"/>
    <property type="match status" value="1"/>
</dbReference>
<dbReference type="Gene3D" id="2.60.120.10">
    <property type="entry name" value="Jelly Rolls"/>
    <property type="match status" value="1"/>
</dbReference>
<dbReference type="SUPFAM" id="SSF51215">
    <property type="entry name" value="Regulatory protein AraC"/>
    <property type="match status" value="1"/>
</dbReference>
<dbReference type="InterPro" id="IPR003313">
    <property type="entry name" value="AraC-bd"/>
</dbReference>
<dbReference type="EMBL" id="CP091430">
    <property type="protein sequence ID" value="UVI31243.1"/>
    <property type="molecule type" value="Genomic_DNA"/>
</dbReference>
<dbReference type="PANTHER" id="PTHR43280:SF17">
    <property type="entry name" value="ARAC-TYPE DNA-BINDING DOMAIN-CONTAINING PROTEIN"/>
    <property type="match status" value="1"/>
</dbReference>
<keyword evidence="1" id="KW-0805">Transcription regulation</keyword>
<dbReference type="InterPro" id="IPR018060">
    <property type="entry name" value="HTH_AraC"/>
</dbReference>
<dbReference type="InterPro" id="IPR009057">
    <property type="entry name" value="Homeodomain-like_sf"/>
</dbReference>
<evidence type="ECO:0000313" key="6">
    <source>
        <dbReference type="Proteomes" id="UP001057877"/>
    </source>
</evidence>
<dbReference type="Pfam" id="PF02311">
    <property type="entry name" value="AraC_binding"/>
    <property type="match status" value="1"/>
</dbReference>
<organism evidence="5 6">
    <name type="scientific">Paenibacillus spongiae</name>
    <dbReference type="NCBI Taxonomy" id="2909671"/>
    <lineage>
        <taxon>Bacteria</taxon>
        <taxon>Bacillati</taxon>
        <taxon>Bacillota</taxon>
        <taxon>Bacilli</taxon>
        <taxon>Bacillales</taxon>
        <taxon>Paenibacillaceae</taxon>
        <taxon>Paenibacillus</taxon>
    </lineage>
</organism>
<keyword evidence="3" id="KW-0804">Transcription</keyword>
<evidence type="ECO:0000259" key="4">
    <source>
        <dbReference type="PROSITE" id="PS01124"/>
    </source>
</evidence>
<keyword evidence="6" id="KW-1185">Reference proteome</keyword>
<dbReference type="PROSITE" id="PS01124">
    <property type="entry name" value="HTH_ARAC_FAMILY_2"/>
    <property type="match status" value="1"/>
</dbReference>
<evidence type="ECO:0000256" key="2">
    <source>
        <dbReference type="ARBA" id="ARBA00023125"/>
    </source>
</evidence>
<dbReference type="Gene3D" id="1.10.10.60">
    <property type="entry name" value="Homeodomain-like"/>
    <property type="match status" value="2"/>
</dbReference>
<reference evidence="5" key="1">
    <citation type="submission" date="2022-01" db="EMBL/GenBank/DDBJ databases">
        <title>Paenibacillus spongiae sp. nov., isolated from marine sponge.</title>
        <authorList>
            <person name="Li Z."/>
            <person name="Zhang M."/>
        </authorList>
    </citation>
    <scope>NUCLEOTIDE SEQUENCE</scope>
    <source>
        <strain evidence="5">PHS-Z3</strain>
    </source>
</reference>
<accession>A0ABY5SG52</accession>
<keyword evidence="2" id="KW-0238">DNA-binding</keyword>
<dbReference type="InterPro" id="IPR037923">
    <property type="entry name" value="HTH-like"/>
</dbReference>
<protein>
    <submittedName>
        <fullName evidence="5">AraC family transcriptional regulator</fullName>
    </submittedName>
</protein>
<evidence type="ECO:0000256" key="3">
    <source>
        <dbReference type="ARBA" id="ARBA00023163"/>
    </source>
</evidence>
<dbReference type="Proteomes" id="UP001057877">
    <property type="component" value="Chromosome"/>
</dbReference>
<dbReference type="SUPFAM" id="SSF46689">
    <property type="entry name" value="Homeodomain-like"/>
    <property type="match status" value="2"/>
</dbReference>
<dbReference type="Pfam" id="PF12833">
    <property type="entry name" value="HTH_18"/>
    <property type="match status" value="1"/>
</dbReference>
<evidence type="ECO:0000256" key="1">
    <source>
        <dbReference type="ARBA" id="ARBA00023015"/>
    </source>
</evidence>
<dbReference type="InterPro" id="IPR014710">
    <property type="entry name" value="RmlC-like_jellyroll"/>
</dbReference>
<feature type="domain" description="HTH araC/xylS-type" evidence="4">
    <location>
        <begin position="192"/>
        <end position="290"/>
    </location>
</feature>
<gene>
    <name evidence="5" type="ORF">L1F29_05210</name>
</gene>
<sequence length="298" mass="34840">MPKQSDKFSTPKNAHLMESEREIRFELPFEMDFENLSYIGVVLHETWGVNEHHHEHFELCYVESGQGWFTINDSLYTVSKGDLFLTKPGESHQGAASGELPFRLYYLGFNLEQMRSLEIEYYRIGFNRVEKDENHFIKYLFDSIVDEVRMKRQLSKMMVEGMFIQLLVTIVRIYNADNKGHTEGRKLATVIIDILNYLHSDIRADHNVADLSQRFHISRSHLAREFKQHMGVNIGVYIRSLCLDKAKHLLRETNESVCAIAETLNFTSIHTFSIFFKRHTGTPPVEYRKQNICSKVVK</sequence>
<evidence type="ECO:0000313" key="5">
    <source>
        <dbReference type="EMBL" id="UVI31243.1"/>
    </source>
</evidence>
<dbReference type="SMART" id="SM00342">
    <property type="entry name" value="HTH_ARAC"/>
    <property type="match status" value="1"/>
</dbReference>
<name>A0ABY5SG52_9BACL</name>